<dbReference type="EMBL" id="QGTL01000003">
    <property type="protein sequence ID" value="PWV77545.1"/>
    <property type="molecule type" value="Genomic_DNA"/>
</dbReference>
<evidence type="ECO:0000313" key="1">
    <source>
        <dbReference type="EMBL" id="PWV77545.1"/>
    </source>
</evidence>
<protein>
    <submittedName>
        <fullName evidence="1">Uncharacterized protein</fullName>
    </submittedName>
</protein>
<keyword evidence="2" id="KW-1185">Reference proteome</keyword>
<accession>A0A317NR16</accession>
<proteinExistence type="predicted"/>
<dbReference type="Proteomes" id="UP000246410">
    <property type="component" value="Unassembled WGS sequence"/>
</dbReference>
<sequence length="43" mass="4684">MKVLEYGASITFAGIACTSATDGVRCTHGDRYFRISSDSYEFG</sequence>
<dbReference type="AlphaFoldDB" id="A0A317NR16"/>
<comment type="caution">
    <text evidence="1">The sequence shown here is derived from an EMBL/GenBank/DDBJ whole genome shotgun (WGS) entry which is preliminary data.</text>
</comment>
<name>A0A317NR16_9NOCA</name>
<gene>
    <name evidence="1" type="ORF">DFR69_103143</name>
</gene>
<reference evidence="1 2" key="1">
    <citation type="submission" date="2018-05" db="EMBL/GenBank/DDBJ databases">
        <title>Genomic Encyclopedia of Type Strains, Phase IV (KMG-IV): sequencing the most valuable type-strain genomes for metagenomic binning, comparative biology and taxonomic classification.</title>
        <authorList>
            <person name="Goeker M."/>
        </authorList>
    </citation>
    <scope>NUCLEOTIDE SEQUENCE [LARGE SCALE GENOMIC DNA]</scope>
    <source>
        <strain evidence="1 2">DSM 44717</strain>
    </source>
</reference>
<evidence type="ECO:0000313" key="2">
    <source>
        <dbReference type="Proteomes" id="UP000246410"/>
    </source>
</evidence>
<organism evidence="1 2">
    <name type="scientific">Nocardia neocaledoniensis</name>
    <dbReference type="NCBI Taxonomy" id="236511"/>
    <lineage>
        <taxon>Bacteria</taxon>
        <taxon>Bacillati</taxon>
        <taxon>Actinomycetota</taxon>
        <taxon>Actinomycetes</taxon>
        <taxon>Mycobacteriales</taxon>
        <taxon>Nocardiaceae</taxon>
        <taxon>Nocardia</taxon>
    </lineage>
</organism>
<dbReference type="PROSITE" id="PS51257">
    <property type="entry name" value="PROKAR_LIPOPROTEIN"/>
    <property type="match status" value="1"/>
</dbReference>